<gene>
    <name evidence="4" type="ORF">B5E75_13580</name>
</gene>
<dbReference type="InterPro" id="IPR039532">
    <property type="entry name" value="TetR_C_Firmicutes"/>
</dbReference>
<evidence type="ECO:0000256" key="2">
    <source>
        <dbReference type="PROSITE-ProRule" id="PRU00335"/>
    </source>
</evidence>
<evidence type="ECO:0000256" key="1">
    <source>
        <dbReference type="ARBA" id="ARBA00023125"/>
    </source>
</evidence>
<dbReference type="InterPro" id="IPR001647">
    <property type="entry name" value="HTH_TetR"/>
</dbReference>
<dbReference type="OrthoDB" id="9810250at2"/>
<evidence type="ECO:0000313" key="4">
    <source>
        <dbReference type="EMBL" id="OUQ31051.1"/>
    </source>
</evidence>
<evidence type="ECO:0000313" key="5">
    <source>
        <dbReference type="Proteomes" id="UP000195305"/>
    </source>
</evidence>
<keyword evidence="1 2" id="KW-0238">DNA-binding</keyword>
<dbReference type="InterPro" id="IPR009057">
    <property type="entry name" value="Homeodomain-like_sf"/>
</dbReference>
<dbReference type="Gene3D" id="1.10.357.10">
    <property type="entry name" value="Tetracycline Repressor, domain 2"/>
    <property type="match status" value="1"/>
</dbReference>
<evidence type="ECO:0000259" key="3">
    <source>
        <dbReference type="PROSITE" id="PS50977"/>
    </source>
</evidence>
<proteinExistence type="predicted"/>
<dbReference type="PANTHER" id="PTHR43479:SF7">
    <property type="entry name" value="TETR-FAMILY TRANSCRIPTIONAL REGULATOR"/>
    <property type="match status" value="1"/>
</dbReference>
<comment type="caution">
    <text evidence="4">The sequence shown here is derived from an EMBL/GenBank/DDBJ whole genome shotgun (WGS) entry which is preliminary data.</text>
</comment>
<dbReference type="GO" id="GO:0003677">
    <property type="term" value="F:DNA binding"/>
    <property type="evidence" value="ECO:0007669"/>
    <property type="project" value="UniProtKB-UniRule"/>
</dbReference>
<feature type="domain" description="HTH tetR-type" evidence="3">
    <location>
        <begin position="8"/>
        <end position="68"/>
    </location>
</feature>
<dbReference type="Pfam" id="PF14278">
    <property type="entry name" value="TetR_C_8"/>
    <property type="match status" value="1"/>
</dbReference>
<protein>
    <recommendedName>
        <fullName evidence="3">HTH tetR-type domain-containing protein</fullName>
    </recommendedName>
</protein>
<dbReference type="Proteomes" id="UP000195305">
    <property type="component" value="Unassembled WGS sequence"/>
</dbReference>
<dbReference type="RefSeq" id="WP_087360330.1">
    <property type="nucleotide sequence ID" value="NZ_NFLJ01000060.1"/>
</dbReference>
<dbReference type="InterPro" id="IPR050624">
    <property type="entry name" value="HTH-type_Tx_Regulator"/>
</dbReference>
<name>A0A1Y4SPY0_9FIRM</name>
<dbReference type="PANTHER" id="PTHR43479">
    <property type="entry name" value="ACREF/ENVCD OPERON REPRESSOR-RELATED"/>
    <property type="match status" value="1"/>
</dbReference>
<keyword evidence="5" id="KW-1185">Reference proteome</keyword>
<dbReference type="AlphaFoldDB" id="A0A1Y4SPY0"/>
<organism evidence="4 5">
    <name type="scientific">Massilimicrobiota timonensis</name>
    <dbReference type="NCBI Taxonomy" id="1776392"/>
    <lineage>
        <taxon>Bacteria</taxon>
        <taxon>Bacillati</taxon>
        <taxon>Bacillota</taxon>
        <taxon>Erysipelotrichia</taxon>
        <taxon>Erysipelotrichales</taxon>
        <taxon>Erysipelotrichaceae</taxon>
        <taxon>Massilimicrobiota</taxon>
    </lineage>
</organism>
<dbReference type="PROSITE" id="PS50977">
    <property type="entry name" value="HTH_TETR_2"/>
    <property type="match status" value="1"/>
</dbReference>
<reference evidence="4 5" key="1">
    <citation type="journal article" date="2018" name="BMC Genomics">
        <title>Whole genome sequencing and function prediction of 133 gut anaerobes isolated from chicken caecum in pure cultures.</title>
        <authorList>
            <person name="Medvecky M."/>
            <person name="Cejkova D."/>
            <person name="Polansky O."/>
            <person name="Karasova D."/>
            <person name="Kubasova T."/>
            <person name="Cizek A."/>
            <person name="Rychlik I."/>
        </authorList>
    </citation>
    <scope>NUCLEOTIDE SEQUENCE [LARGE SCALE GENOMIC DNA]</scope>
    <source>
        <strain evidence="4 5">An13</strain>
    </source>
</reference>
<dbReference type="SUPFAM" id="SSF46689">
    <property type="entry name" value="Homeodomain-like"/>
    <property type="match status" value="1"/>
</dbReference>
<dbReference type="EMBL" id="NFLJ01000060">
    <property type="protein sequence ID" value="OUQ31051.1"/>
    <property type="molecule type" value="Genomic_DNA"/>
</dbReference>
<sequence length="198" mass="23901">MSKDLRNIKTKENIESHFINLLERYKFQDITIKLLINECQINRSTFYRNYEDKYDLIYKIVEELIKQFKKNIHCQFITLHLKKENDFKPYFSSLLDYFNKHKDIFIVLYNNDLPINIFDEMLTIYSHYLLNELIYHYHISDSQIKIANYFSKIIASNILVAIKWWHLESTQTSKEEILQIITITITEGILASLQSQFL</sequence>
<accession>A0A1Y4SPY0</accession>
<feature type="DNA-binding region" description="H-T-H motif" evidence="2">
    <location>
        <begin position="31"/>
        <end position="50"/>
    </location>
</feature>